<accession>A0A445EAZ3</accession>
<dbReference type="FunFam" id="2.40.330.10:FF:000001">
    <property type="entry name" value="Auxin response factor"/>
    <property type="match status" value="1"/>
</dbReference>
<evidence type="ECO:0000256" key="2">
    <source>
        <dbReference type="ARBA" id="ARBA00007853"/>
    </source>
</evidence>
<dbReference type="PANTHER" id="PTHR31384:SF94">
    <property type="entry name" value="AUXIN RESPONSE FACTOR 17"/>
    <property type="match status" value="1"/>
</dbReference>
<dbReference type="AlphaFoldDB" id="A0A445EAZ3"/>
<evidence type="ECO:0000256" key="1">
    <source>
        <dbReference type="ARBA" id="ARBA00004123"/>
    </source>
</evidence>
<dbReference type="EMBL" id="SDMP01000002">
    <property type="protein sequence ID" value="RYR72588.1"/>
    <property type="molecule type" value="Genomic_DNA"/>
</dbReference>
<organism evidence="11 12">
    <name type="scientific">Arachis hypogaea</name>
    <name type="common">Peanut</name>
    <dbReference type="NCBI Taxonomy" id="3818"/>
    <lineage>
        <taxon>Eukaryota</taxon>
        <taxon>Viridiplantae</taxon>
        <taxon>Streptophyta</taxon>
        <taxon>Embryophyta</taxon>
        <taxon>Tracheophyta</taxon>
        <taxon>Spermatophyta</taxon>
        <taxon>Magnoliopsida</taxon>
        <taxon>eudicotyledons</taxon>
        <taxon>Gunneridae</taxon>
        <taxon>Pentapetalae</taxon>
        <taxon>rosids</taxon>
        <taxon>fabids</taxon>
        <taxon>Fabales</taxon>
        <taxon>Fabaceae</taxon>
        <taxon>Papilionoideae</taxon>
        <taxon>50 kb inversion clade</taxon>
        <taxon>dalbergioids sensu lato</taxon>
        <taxon>Dalbergieae</taxon>
        <taxon>Pterocarpus clade</taxon>
        <taxon>Arachis</taxon>
    </lineage>
</organism>
<feature type="region of interest" description="Disordered" evidence="9">
    <location>
        <begin position="628"/>
        <end position="661"/>
    </location>
</feature>
<dbReference type="InterPro" id="IPR003340">
    <property type="entry name" value="B3_DNA-bd"/>
</dbReference>
<reference evidence="11 12" key="1">
    <citation type="submission" date="2019-01" db="EMBL/GenBank/DDBJ databases">
        <title>Sequencing of cultivated peanut Arachis hypogaea provides insights into genome evolution and oil improvement.</title>
        <authorList>
            <person name="Chen X."/>
        </authorList>
    </citation>
    <scope>NUCLEOTIDE SEQUENCE [LARGE SCALE GENOMIC DNA]</scope>
    <source>
        <strain evidence="12">cv. Fuhuasheng</strain>
        <tissue evidence="11">Leaves</tissue>
    </source>
</reference>
<dbReference type="OrthoDB" id="1414159at2759"/>
<evidence type="ECO:0000256" key="9">
    <source>
        <dbReference type="SAM" id="MobiDB-lite"/>
    </source>
</evidence>
<protein>
    <recommendedName>
        <fullName evidence="8">Auxin response factor</fullName>
    </recommendedName>
</protein>
<dbReference type="InterPro" id="IPR044835">
    <property type="entry name" value="ARF_plant"/>
</dbReference>
<keyword evidence="6 8" id="KW-0539">Nucleus</keyword>
<evidence type="ECO:0000256" key="5">
    <source>
        <dbReference type="ARBA" id="ARBA00023163"/>
    </source>
</evidence>
<comment type="caution">
    <text evidence="11">The sequence shown here is derived from an EMBL/GenBank/DDBJ whole genome shotgun (WGS) entry which is preliminary data.</text>
</comment>
<dbReference type="Gene3D" id="2.40.330.10">
    <property type="entry name" value="DNA-binding pseudobarrel domain"/>
    <property type="match status" value="1"/>
</dbReference>
<dbReference type="CDD" id="cd10017">
    <property type="entry name" value="B3_DNA"/>
    <property type="match status" value="1"/>
</dbReference>
<dbReference type="GO" id="GO:0003677">
    <property type="term" value="F:DNA binding"/>
    <property type="evidence" value="ECO:0007669"/>
    <property type="project" value="UniProtKB-KW"/>
</dbReference>
<comment type="similarity">
    <text evidence="2 8">Belongs to the ARF family.</text>
</comment>
<dbReference type="PANTHER" id="PTHR31384">
    <property type="entry name" value="AUXIN RESPONSE FACTOR 4-RELATED"/>
    <property type="match status" value="1"/>
</dbReference>
<evidence type="ECO:0000256" key="8">
    <source>
        <dbReference type="RuleBase" id="RU004561"/>
    </source>
</evidence>
<gene>
    <name evidence="11" type="ORF">Ahy_A02g006812</name>
</gene>
<keyword evidence="4 8" id="KW-0238">DNA-binding</keyword>
<dbReference type="SMART" id="SM01019">
    <property type="entry name" value="B3"/>
    <property type="match status" value="1"/>
</dbReference>
<dbReference type="GO" id="GO:0005634">
    <property type="term" value="C:nucleus"/>
    <property type="evidence" value="ECO:0007669"/>
    <property type="project" value="UniProtKB-SubCell"/>
</dbReference>
<dbReference type="Proteomes" id="UP000289738">
    <property type="component" value="Chromosome A02"/>
</dbReference>
<dbReference type="GO" id="GO:0006355">
    <property type="term" value="P:regulation of DNA-templated transcription"/>
    <property type="evidence" value="ECO:0007669"/>
    <property type="project" value="InterPro"/>
</dbReference>
<feature type="region of interest" description="Disordered" evidence="9">
    <location>
        <begin position="496"/>
        <end position="526"/>
    </location>
</feature>
<evidence type="ECO:0000259" key="10">
    <source>
        <dbReference type="PROSITE" id="PS50863"/>
    </source>
</evidence>
<evidence type="ECO:0000313" key="12">
    <source>
        <dbReference type="Proteomes" id="UP000289738"/>
    </source>
</evidence>
<keyword evidence="5 8" id="KW-0804">Transcription</keyword>
<evidence type="ECO:0000256" key="4">
    <source>
        <dbReference type="ARBA" id="ARBA00023125"/>
    </source>
</evidence>
<dbReference type="PROSITE" id="PS50863">
    <property type="entry name" value="B3"/>
    <property type="match status" value="1"/>
</dbReference>
<comment type="subcellular location">
    <subcellularLocation>
        <location evidence="1 8">Nucleus</location>
    </subcellularLocation>
</comment>
<dbReference type="Pfam" id="PF06507">
    <property type="entry name" value="ARF_AD"/>
    <property type="match status" value="1"/>
</dbReference>
<dbReference type="Gene3D" id="2.30.30.1040">
    <property type="match status" value="1"/>
</dbReference>
<dbReference type="SUPFAM" id="SSF101936">
    <property type="entry name" value="DNA-binding pseudobarrel domain"/>
    <property type="match status" value="1"/>
</dbReference>
<feature type="compositionally biased region" description="Polar residues" evidence="9">
    <location>
        <begin position="511"/>
        <end position="526"/>
    </location>
</feature>
<keyword evidence="7 8" id="KW-0927">Auxin signaling pathway</keyword>
<dbReference type="GO" id="GO:0009734">
    <property type="term" value="P:auxin-activated signaling pathway"/>
    <property type="evidence" value="ECO:0007669"/>
    <property type="project" value="UniProtKB-KW"/>
</dbReference>
<feature type="domain" description="TF-B3" evidence="10">
    <location>
        <begin position="126"/>
        <end position="228"/>
    </location>
</feature>
<dbReference type="STRING" id="3818.A0A445EAZ3"/>
<evidence type="ECO:0000313" key="11">
    <source>
        <dbReference type="EMBL" id="RYR72588.1"/>
    </source>
</evidence>
<proteinExistence type="inferred from homology"/>
<evidence type="ECO:0000256" key="3">
    <source>
        <dbReference type="ARBA" id="ARBA00023015"/>
    </source>
</evidence>
<comment type="subunit">
    <text evidence="8">Homodimers and heterodimers.</text>
</comment>
<evidence type="ECO:0000256" key="6">
    <source>
        <dbReference type="ARBA" id="ARBA00023242"/>
    </source>
</evidence>
<feature type="compositionally biased region" description="Polar residues" evidence="9">
    <location>
        <begin position="650"/>
        <end position="661"/>
    </location>
</feature>
<keyword evidence="3 8" id="KW-0805">Transcription regulation</keyword>
<comment type="function">
    <text evidence="8">Auxin response factors (ARFs) are transcriptional factors that bind specifically to the DNA sequence 5'-TGTCTC-3' found in the auxin-responsive promoter elements (AuxREs).</text>
</comment>
<evidence type="ECO:0000256" key="7">
    <source>
        <dbReference type="ARBA" id="ARBA00023294"/>
    </source>
</evidence>
<dbReference type="InterPro" id="IPR015300">
    <property type="entry name" value="DNA-bd_pseudobarrel_sf"/>
</dbReference>
<keyword evidence="12" id="KW-1185">Reference proteome</keyword>
<sequence>MPRRSPPSSSSPPRPTPIPAKFWRACAGISAHAPVVNSRVYYFPQGHIDQAASQPLNLSPLVYSRPVIPCRVAAVNFFADPNTDEVFLKILLLPVTDGSAQDFLSPAVAAEGSGNGNGDDEKVESYAKILTRSDANNGGGFSVPRFCADLIFPPLNFEEDPPVQTLRITDLHGAVWEFRHIYRGTPRRHLFTSGWSKFVNSKKIISGDTVVFMKDSDGRMFVGIRRNMSPDDGISDGGLDWLSKIVGMDEGEKEKEEEDEEVMMEGFARNGKGRVSSASVAEAMELAAQNKPFEVVYYPSVGWGEFVVKAEDVDVKMNGILCSVGMRVKMARENYDSSRMTWFQGTVSGVTIPGEAQPWSGSPWRMLQITWDESEILKNVSPVSPWQVEFLSGTPSLPQVFPPTKKFRTADGSKIFSHEVEESSFSMTRLAIPDLAMGVLNQTLLMSSYGTPFPASIQGARHPLLSAPTCPIFPINPPLSIANSFENNIRPRLNAMLPEPNIDTHKPESLSPHNKSSLTPNSNSTKSGTASFQLFGCTIQTDQASDEIDDHSTAKNDAGEDNESYTYRLKAATQQSQQSGEDLTNGSIASIVDSDADWRETASAPYKNYIYRMGLFFASSLRTSMLRPSLGSTTSRAQGKRGFDAAGTGAPTQPSAAGSGI</sequence>
<dbReference type="Pfam" id="PF02362">
    <property type="entry name" value="B3"/>
    <property type="match status" value="1"/>
</dbReference>
<name>A0A445EAZ3_ARAHY</name>
<dbReference type="InterPro" id="IPR010525">
    <property type="entry name" value="ARF_dom"/>
</dbReference>